<dbReference type="InterPro" id="IPR056855">
    <property type="entry name" value="ATP-grasp_IQCH"/>
</dbReference>
<evidence type="ECO:0000313" key="2">
    <source>
        <dbReference type="Ensembl" id="ENSVURP00010022925.1"/>
    </source>
</evidence>
<protein>
    <submittedName>
        <fullName evidence="2">IQ motif containing H</fullName>
    </submittedName>
</protein>
<gene>
    <name evidence="2" type="primary">IQCH</name>
</gene>
<proteinExistence type="predicted"/>
<dbReference type="Ensembl" id="ENSVURT00010026090.1">
    <property type="protein sequence ID" value="ENSVURP00010022925.1"/>
    <property type="gene ID" value="ENSVURG00010017554.1"/>
</dbReference>
<name>A0A4X2LMC3_VOMUR</name>
<reference evidence="2" key="2">
    <citation type="submission" date="2025-08" db="UniProtKB">
        <authorList>
            <consortium name="Ensembl"/>
        </authorList>
    </citation>
    <scope>IDENTIFICATION</scope>
</reference>
<dbReference type="InterPro" id="IPR000048">
    <property type="entry name" value="IQ_motif_EF-hand-BS"/>
</dbReference>
<dbReference type="GeneTree" id="ENSGT00390000008908"/>
<dbReference type="PROSITE" id="PS50096">
    <property type="entry name" value="IQ"/>
    <property type="match status" value="1"/>
</dbReference>
<evidence type="ECO:0000259" key="1">
    <source>
        <dbReference type="Pfam" id="PF24923"/>
    </source>
</evidence>
<dbReference type="Proteomes" id="UP000314987">
    <property type="component" value="Unassembled WGS sequence"/>
</dbReference>
<dbReference type="GO" id="GO:0140742">
    <property type="term" value="P:lncRNA transcription"/>
    <property type="evidence" value="ECO:0007669"/>
    <property type="project" value="Ensembl"/>
</dbReference>
<evidence type="ECO:0000313" key="3">
    <source>
        <dbReference type="Proteomes" id="UP000314987"/>
    </source>
</evidence>
<dbReference type="PANTHER" id="PTHR14465:SF0">
    <property type="entry name" value="IQ DOMAIN-CONTAINING PROTEIN H"/>
    <property type="match status" value="1"/>
</dbReference>
<reference evidence="2" key="3">
    <citation type="submission" date="2025-09" db="UniProtKB">
        <authorList>
            <consortium name="Ensembl"/>
        </authorList>
    </citation>
    <scope>IDENTIFICATION</scope>
</reference>
<dbReference type="CDD" id="cd23767">
    <property type="entry name" value="IQCD"/>
    <property type="match status" value="1"/>
</dbReference>
<dbReference type="InterPro" id="IPR038752">
    <property type="entry name" value="IQCH"/>
</dbReference>
<dbReference type="GO" id="GO:0016607">
    <property type="term" value="C:nuclear speck"/>
    <property type="evidence" value="ECO:0007669"/>
    <property type="project" value="Ensembl"/>
</dbReference>
<reference evidence="3" key="1">
    <citation type="submission" date="2018-12" db="EMBL/GenBank/DDBJ databases">
        <authorList>
            <person name="Yazar S."/>
        </authorList>
    </citation>
    <scope>NUCLEOTIDE SEQUENCE [LARGE SCALE GENOMIC DNA]</scope>
</reference>
<dbReference type="GO" id="GO:0007338">
    <property type="term" value="P:single fertilization"/>
    <property type="evidence" value="ECO:0007669"/>
    <property type="project" value="Ensembl"/>
</dbReference>
<dbReference type="Pfam" id="PF24923">
    <property type="entry name" value="ATP-grasp_IQCH"/>
    <property type="match status" value="1"/>
</dbReference>
<dbReference type="PANTHER" id="PTHR14465">
    <property type="entry name" value="IQ DOMAIN-CONTAINING PROTEIN H"/>
    <property type="match status" value="1"/>
</dbReference>
<organism evidence="2 3">
    <name type="scientific">Vombatus ursinus</name>
    <name type="common">Common wombat</name>
    <dbReference type="NCBI Taxonomy" id="29139"/>
    <lineage>
        <taxon>Eukaryota</taxon>
        <taxon>Metazoa</taxon>
        <taxon>Chordata</taxon>
        <taxon>Craniata</taxon>
        <taxon>Vertebrata</taxon>
        <taxon>Euteleostomi</taxon>
        <taxon>Mammalia</taxon>
        <taxon>Metatheria</taxon>
        <taxon>Diprotodontia</taxon>
        <taxon>Vombatidae</taxon>
        <taxon>Vombatus</taxon>
    </lineage>
</organism>
<feature type="domain" description="IQCH-like ATP-grasp" evidence="1">
    <location>
        <begin position="573"/>
        <end position="838"/>
    </location>
</feature>
<keyword evidence="3" id="KW-1185">Reference proteome</keyword>
<dbReference type="Pfam" id="PF00612">
    <property type="entry name" value="IQ"/>
    <property type="match status" value="1"/>
</dbReference>
<dbReference type="SMART" id="SM00015">
    <property type="entry name" value="IQ"/>
    <property type="match status" value="1"/>
</dbReference>
<dbReference type="OMA" id="MHEFIIR"/>
<dbReference type="AlphaFoldDB" id="A0A4X2LMC3"/>
<dbReference type="STRING" id="29139.ENSVURP00010022925"/>
<accession>A0A4X2LMC3</accession>
<sequence>MAEETGPRDPIGAILVKVQEDLYQLKRELHSAHDGKEDLVDIQALETAIERTKMGLRIHVENYLSTINHRVLTTPIEDSEICGRQPSKVWHSVGVPQKPFLFPQESVHRKWQGKRKGRASPLIHPSTKVQLQKIVKGTTIESLSVLPSHRMNPYLTPLPILEKDAKKGILSMIQRGLIPPAAKITFEMPPIIPKTAFFPSSKPSKAKPVGRNRCLGSRGQFEIKPPKLLPALPPQKLPMDYDFFIYNGIIDPDAPDFIAFKEYFCLSWGNIFSLLEHIEKFLKDYAIPEVKVKGKNLVALLPDFELNTRLTKFDLLSAFENPAHILKLVKQPGQRYKGQRGIEEAVIKIQATWRCYQARKAYSTFRRQKWAAGVIAIHWLLLGHKARMKKILKERHARYLENFRVRAKHLAANWNRIRTSRRTIIHIPSLGFAKSVRESAIDFHMQQNLQLGRLCDILDANVEVIYVSPLQLPDELVKYYNKFLGLQSAVITGNPEDMSDLKDRFRILSPEAINFFPGHRMCLATHLKYSPQTIKRIKNLIQGKEAYIVGGLIHKDDLAVADMLDVPILGSEPEVAQLYSTKSGSKRIFASACVPIPPGVYDVYNYQQMVECLSQLIVDNLNVQRWIFKVDNEFGGNGTAFCDILSHLQCYNWVIQEYHKCGVRDWNKKWAHEPALERISEELAGILAQHAQAVNEKRFPTWEKFLHTFLSQGGVIEAFPPTENVTNLSVDMLIEPTGEIKILSTGDQLHADGPLLSSGSTMPQSSIDPEALNSLCFQIGNACKDRGIVGYFSIDLVTFIHPETLEQQIWATDLELLYSDQLSLTQLVLYVTRGNLDFSSSVLEVAPSVKKLNKSLDTSIRYAVMSNNLMHSNLTLVFYSVFLQMCKAHGIGYDVEEKQGTVVLLYETQKRYRLGILTIAEDLQGVLMTFAHNLFIIHQEISSPNMQGETNFKRFIDDVETVLGIMSENKTRSEKQAAKDKNKFSEN</sequence>